<dbReference type="EMBL" id="JACJVO010000012">
    <property type="protein sequence ID" value="MBB6731500.1"/>
    <property type="molecule type" value="Genomic_DNA"/>
</dbReference>
<feature type="transmembrane region" description="Helical" evidence="1">
    <location>
        <begin position="69"/>
        <end position="93"/>
    </location>
</feature>
<feature type="transmembrane region" description="Helical" evidence="1">
    <location>
        <begin position="99"/>
        <end position="118"/>
    </location>
</feature>
<sequence length="128" mass="14061">MKGLGRTRLIGTVLLLAGVVWALTMKGIGTEEWFLLLSGTVLGVVAGMIQGWILLLRDRRQIGSGKMKLWITGILIVFIALKVTINMTIPSYLATSENGIWVSIVFAIGGLLIGRSFYSRLRLKEKLS</sequence>
<evidence type="ECO:0000313" key="3">
    <source>
        <dbReference type="Proteomes" id="UP000564644"/>
    </source>
</evidence>
<evidence type="ECO:0008006" key="4">
    <source>
        <dbReference type="Google" id="ProtNLM"/>
    </source>
</evidence>
<dbReference type="AlphaFoldDB" id="A0A7X0VVK3"/>
<keyword evidence="3" id="KW-1185">Reference proteome</keyword>
<evidence type="ECO:0000313" key="2">
    <source>
        <dbReference type="EMBL" id="MBB6731500.1"/>
    </source>
</evidence>
<protein>
    <recommendedName>
        <fullName evidence="4">DUF1453 domain-containing protein</fullName>
    </recommendedName>
</protein>
<comment type="caution">
    <text evidence="2">The sequence shown here is derived from an EMBL/GenBank/DDBJ whole genome shotgun (WGS) entry which is preliminary data.</text>
</comment>
<keyword evidence="1" id="KW-0472">Membrane</keyword>
<reference evidence="2 3" key="1">
    <citation type="submission" date="2020-08" db="EMBL/GenBank/DDBJ databases">
        <title>Cohnella phylogeny.</title>
        <authorList>
            <person name="Dunlap C."/>
        </authorList>
    </citation>
    <scope>NUCLEOTIDE SEQUENCE [LARGE SCALE GENOMIC DNA]</scope>
    <source>
        <strain evidence="2 3">CBP 2801</strain>
    </source>
</reference>
<keyword evidence="1" id="KW-1133">Transmembrane helix</keyword>
<evidence type="ECO:0000256" key="1">
    <source>
        <dbReference type="SAM" id="Phobius"/>
    </source>
</evidence>
<dbReference type="RefSeq" id="WP_185129169.1">
    <property type="nucleotide sequence ID" value="NZ_JACJVO010000012.1"/>
</dbReference>
<gene>
    <name evidence="2" type="ORF">H7C18_11330</name>
</gene>
<name>A0A7X0VVK3_9BACL</name>
<organism evidence="2 3">
    <name type="scientific">Cohnella zeiphila</name>
    <dbReference type="NCBI Taxonomy" id="2761120"/>
    <lineage>
        <taxon>Bacteria</taxon>
        <taxon>Bacillati</taxon>
        <taxon>Bacillota</taxon>
        <taxon>Bacilli</taxon>
        <taxon>Bacillales</taxon>
        <taxon>Paenibacillaceae</taxon>
        <taxon>Cohnella</taxon>
    </lineage>
</organism>
<accession>A0A7X0VVK3</accession>
<proteinExistence type="predicted"/>
<dbReference type="Proteomes" id="UP000564644">
    <property type="component" value="Unassembled WGS sequence"/>
</dbReference>
<feature type="transmembrane region" description="Helical" evidence="1">
    <location>
        <begin position="32"/>
        <end position="57"/>
    </location>
</feature>
<keyword evidence="1" id="KW-0812">Transmembrane</keyword>